<dbReference type="EMBL" id="RJKN01000002">
    <property type="protein sequence ID" value="ROP44697.1"/>
    <property type="molecule type" value="Genomic_DNA"/>
</dbReference>
<comment type="caution">
    <text evidence="2">The sequence shown here is derived from an EMBL/GenBank/DDBJ whole genome shotgun (WGS) entry which is preliminary data.</text>
</comment>
<keyword evidence="1" id="KW-1133">Transmembrane helix</keyword>
<evidence type="ECO:0000256" key="1">
    <source>
        <dbReference type="SAM" id="Phobius"/>
    </source>
</evidence>
<feature type="transmembrane region" description="Helical" evidence="1">
    <location>
        <begin position="20"/>
        <end position="47"/>
    </location>
</feature>
<dbReference type="AlphaFoldDB" id="A0A3N1HQB6"/>
<organism evidence="2 3">
    <name type="scientific">Pseudokineococcus lusitanus</name>
    <dbReference type="NCBI Taxonomy" id="763993"/>
    <lineage>
        <taxon>Bacteria</taxon>
        <taxon>Bacillati</taxon>
        <taxon>Actinomycetota</taxon>
        <taxon>Actinomycetes</taxon>
        <taxon>Kineosporiales</taxon>
        <taxon>Kineosporiaceae</taxon>
        <taxon>Pseudokineococcus</taxon>
    </lineage>
</organism>
<dbReference type="RefSeq" id="WP_123378947.1">
    <property type="nucleotide sequence ID" value="NZ_RJKN01000002.1"/>
</dbReference>
<sequence>MAAATAEPVAAPRIGWWAPVLVLLQLVLAALLLGTVGYLFTSFGVLTGCTSEPVPDVEALCAPAERWLLAGPVGQGVLVVAALVAMVVAVRRPPARLPLLWAAVVALPVSLGWTVLVGLTASSSY</sequence>
<reference evidence="2 3" key="1">
    <citation type="journal article" date="2015" name="Stand. Genomic Sci.">
        <title>Genomic Encyclopedia of Bacterial and Archaeal Type Strains, Phase III: the genomes of soil and plant-associated and newly described type strains.</title>
        <authorList>
            <person name="Whitman W.B."/>
            <person name="Woyke T."/>
            <person name="Klenk H.P."/>
            <person name="Zhou Y."/>
            <person name="Lilburn T.G."/>
            <person name="Beck B.J."/>
            <person name="De Vos P."/>
            <person name="Vandamme P."/>
            <person name="Eisen J.A."/>
            <person name="Garrity G."/>
            <person name="Hugenholtz P."/>
            <person name="Kyrpides N.C."/>
        </authorList>
    </citation>
    <scope>NUCLEOTIDE SEQUENCE [LARGE SCALE GENOMIC DNA]</scope>
    <source>
        <strain evidence="2 3">CECT 7306</strain>
    </source>
</reference>
<proteinExistence type="predicted"/>
<feature type="transmembrane region" description="Helical" evidence="1">
    <location>
        <begin position="97"/>
        <end position="119"/>
    </location>
</feature>
<evidence type="ECO:0000313" key="2">
    <source>
        <dbReference type="EMBL" id="ROP44697.1"/>
    </source>
</evidence>
<dbReference type="InParanoid" id="A0A3N1HQB6"/>
<keyword evidence="3" id="KW-1185">Reference proteome</keyword>
<keyword evidence="1" id="KW-0812">Transmembrane</keyword>
<protein>
    <submittedName>
        <fullName evidence="2">Uncharacterized protein</fullName>
    </submittedName>
</protein>
<evidence type="ECO:0000313" key="3">
    <source>
        <dbReference type="Proteomes" id="UP000276232"/>
    </source>
</evidence>
<dbReference type="Proteomes" id="UP000276232">
    <property type="component" value="Unassembled WGS sequence"/>
</dbReference>
<feature type="transmembrane region" description="Helical" evidence="1">
    <location>
        <begin position="67"/>
        <end position="90"/>
    </location>
</feature>
<accession>A0A3N1HQB6</accession>
<keyword evidence="1" id="KW-0472">Membrane</keyword>
<gene>
    <name evidence="2" type="ORF">EDC03_0823</name>
</gene>
<name>A0A3N1HQB6_9ACTN</name>